<dbReference type="Gene3D" id="1.25.40.10">
    <property type="entry name" value="Tetratricopeptide repeat domain"/>
    <property type="match status" value="1"/>
</dbReference>
<keyword evidence="2" id="KW-0472">Membrane</keyword>
<evidence type="ECO:0000256" key="2">
    <source>
        <dbReference type="SAM" id="Phobius"/>
    </source>
</evidence>
<evidence type="ECO:0008006" key="5">
    <source>
        <dbReference type="Google" id="ProtNLM"/>
    </source>
</evidence>
<proteinExistence type="predicted"/>
<evidence type="ECO:0000313" key="4">
    <source>
        <dbReference type="Proteomes" id="UP000460287"/>
    </source>
</evidence>
<reference evidence="3 4" key="1">
    <citation type="submission" date="2019-08" db="EMBL/GenBank/DDBJ databases">
        <title>In-depth cultivation of the pig gut microbiome towards novel bacterial diversity and tailored functional studies.</title>
        <authorList>
            <person name="Wylensek D."/>
            <person name="Hitch T.C.A."/>
            <person name="Clavel T."/>
        </authorList>
    </citation>
    <scope>NUCLEOTIDE SEQUENCE [LARGE SCALE GENOMIC DNA]</scope>
    <source>
        <strain evidence="3 4">WCA-383-APC-5B</strain>
    </source>
</reference>
<sequence length="358" mass="42662">MILNNLERWELNYMNGIEILRQEEERYDALKDKIKSLLQTPECIGVEEYLKEAEEMCDEDSELYWLFAWYYIRAGQDDEAMKYLKKAEAINNREAKIFISMSGIYGRRGEYEECLKCLDRAMNLHNEDFNDIYYSRALCYYDMGDMVQAKKYFLKSFTKYCYQCSKTLKNIDKHLNGKTKKKFSIKVIPITKERKKYERKNKIKKITNRIPKAVKYFLFVMMLLVFGVFYWIYSITLKRIIGRKKIKNYDDLNNCKNKTRVIIKLKDLKNTGYYKMNDGRILTEEQVESDNLWAGVKSGINYGSFEDKNILFCNCIVGLRCKEGLELIGQANYIDKEIYKEIIEKYNIDEDKILIEGK</sequence>
<dbReference type="EMBL" id="VULX01000017">
    <property type="protein sequence ID" value="MSR91899.1"/>
    <property type="molecule type" value="Genomic_DNA"/>
</dbReference>
<keyword evidence="2" id="KW-1133">Transmembrane helix</keyword>
<comment type="caution">
    <text evidence="3">The sequence shown here is derived from an EMBL/GenBank/DDBJ whole genome shotgun (WGS) entry which is preliminary data.</text>
</comment>
<evidence type="ECO:0000256" key="1">
    <source>
        <dbReference type="PROSITE-ProRule" id="PRU00339"/>
    </source>
</evidence>
<evidence type="ECO:0000313" key="3">
    <source>
        <dbReference type="EMBL" id="MSR91899.1"/>
    </source>
</evidence>
<feature type="transmembrane region" description="Helical" evidence="2">
    <location>
        <begin position="216"/>
        <end position="237"/>
    </location>
</feature>
<feature type="repeat" description="TPR" evidence="1">
    <location>
        <begin position="95"/>
        <end position="128"/>
    </location>
</feature>
<dbReference type="Pfam" id="PF13181">
    <property type="entry name" value="TPR_8"/>
    <property type="match status" value="2"/>
</dbReference>
<dbReference type="InterPro" id="IPR011990">
    <property type="entry name" value="TPR-like_helical_dom_sf"/>
</dbReference>
<dbReference type="Proteomes" id="UP000460287">
    <property type="component" value="Unassembled WGS sequence"/>
</dbReference>
<dbReference type="PROSITE" id="PS50005">
    <property type="entry name" value="TPR"/>
    <property type="match status" value="1"/>
</dbReference>
<protein>
    <recommendedName>
        <fullName evidence="5">Tetratricopeptide repeat protein</fullName>
    </recommendedName>
</protein>
<name>A0A7X2MZE6_9CLOT</name>
<keyword evidence="1" id="KW-0802">TPR repeat</keyword>
<dbReference type="SUPFAM" id="SSF48452">
    <property type="entry name" value="TPR-like"/>
    <property type="match status" value="1"/>
</dbReference>
<dbReference type="InterPro" id="IPR019734">
    <property type="entry name" value="TPR_rpt"/>
</dbReference>
<keyword evidence="4" id="KW-1185">Reference proteome</keyword>
<dbReference type="SMART" id="SM00028">
    <property type="entry name" value="TPR"/>
    <property type="match status" value="3"/>
</dbReference>
<keyword evidence="2" id="KW-0812">Transmembrane</keyword>
<dbReference type="AlphaFoldDB" id="A0A7X2MZE6"/>
<gene>
    <name evidence="3" type="ORF">FYJ33_10905</name>
</gene>
<organism evidence="3 4">
    <name type="scientific">Inconstantimicrobium porci</name>
    <dbReference type="NCBI Taxonomy" id="2652291"/>
    <lineage>
        <taxon>Bacteria</taxon>
        <taxon>Bacillati</taxon>
        <taxon>Bacillota</taxon>
        <taxon>Clostridia</taxon>
        <taxon>Eubacteriales</taxon>
        <taxon>Clostridiaceae</taxon>
        <taxon>Inconstantimicrobium</taxon>
    </lineage>
</organism>
<accession>A0A7X2MZE6</accession>